<accession>A0A0G1X4Q1</accession>
<reference evidence="2 3" key="1">
    <citation type="journal article" date="2015" name="Nature">
        <title>rRNA introns, odd ribosomes, and small enigmatic genomes across a large radiation of phyla.</title>
        <authorList>
            <person name="Brown C.T."/>
            <person name="Hug L.A."/>
            <person name="Thomas B.C."/>
            <person name="Sharon I."/>
            <person name="Castelle C.J."/>
            <person name="Singh A."/>
            <person name="Wilkins M.J."/>
            <person name="Williams K.H."/>
            <person name="Banfield J.F."/>
        </authorList>
    </citation>
    <scope>NUCLEOTIDE SEQUENCE [LARGE SCALE GENOMIC DNA]</scope>
</reference>
<dbReference type="EMBL" id="LCPB01000014">
    <property type="protein sequence ID" value="KKU89405.1"/>
    <property type="molecule type" value="Genomic_DNA"/>
</dbReference>
<proteinExistence type="predicted"/>
<organism evidence="2 3">
    <name type="scientific">Candidatus Wolfebacteria bacterium GW2011_GWA2_47_9b</name>
    <dbReference type="NCBI Taxonomy" id="1619005"/>
    <lineage>
        <taxon>Bacteria</taxon>
        <taxon>Candidatus Wolfeibacteriota</taxon>
    </lineage>
</organism>
<evidence type="ECO:0000313" key="2">
    <source>
        <dbReference type="EMBL" id="KKU89405.1"/>
    </source>
</evidence>
<keyword evidence="1" id="KW-0472">Membrane</keyword>
<protein>
    <submittedName>
        <fullName evidence="2">Uncharacterized protein</fullName>
    </submittedName>
</protein>
<feature type="transmembrane region" description="Helical" evidence="1">
    <location>
        <begin position="71"/>
        <end position="90"/>
    </location>
</feature>
<keyword evidence="1" id="KW-0812">Transmembrane</keyword>
<evidence type="ECO:0000313" key="3">
    <source>
        <dbReference type="Proteomes" id="UP000033882"/>
    </source>
</evidence>
<sequence>MAGKGTTGKISIAALFISIAMTFAELGIMLEVVNSETRTLLIVGWLSIAYWLTLMAFVWKGFAKNEYKLDFALMITAACCVSLVYAAIGIPLLFEYAHLLNALIWAVMAIGIYKDIPTPHKNELPTDTH</sequence>
<feature type="transmembrane region" description="Helical" evidence="1">
    <location>
        <begin position="39"/>
        <end position="59"/>
    </location>
</feature>
<feature type="transmembrane region" description="Helical" evidence="1">
    <location>
        <begin position="12"/>
        <end position="33"/>
    </location>
</feature>
<name>A0A0G1X4Q1_9BACT</name>
<dbReference type="Proteomes" id="UP000033882">
    <property type="component" value="Unassembled WGS sequence"/>
</dbReference>
<comment type="caution">
    <text evidence="2">The sequence shown here is derived from an EMBL/GenBank/DDBJ whole genome shotgun (WGS) entry which is preliminary data.</text>
</comment>
<dbReference type="AlphaFoldDB" id="A0A0G1X4Q1"/>
<evidence type="ECO:0000256" key="1">
    <source>
        <dbReference type="SAM" id="Phobius"/>
    </source>
</evidence>
<keyword evidence="1" id="KW-1133">Transmembrane helix</keyword>
<gene>
    <name evidence="2" type="ORF">UY19_C0014G0005</name>
</gene>